<dbReference type="GeneID" id="29067991"/>
<gene>
    <name evidence="1" type="primary">102</name>
    <name evidence="1" type="ORF">SEA_JUMBO_102</name>
</gene>
<sequence>MPRSAPPPHNAARIICAGLPTILLLLTHSSLTPHAEIHYTEIHTQKFTANTHTYPHSLPNTVQNVSGGFFSRCATQCPWYSRAPVPHSAPGIHVPYALSHTGGVSETGVAGSLLCAPCVCP</sequence>
<proteinExistence type="predicted"/>
<dbReference type="EMBL" id="KX557281">
    <property type="protein sequence ID" value="AOE44616.1"/>
    <property type="molecule type" value="Genomic_DNA"/>
</dbReference>
<dbReference type="KEGG" id="vg:29067991"/>
<evidence type="ECO:0000313" key="1">
    <source>
        <dbReference type="EMBL" id="AOE44616.1"/>
    </source>
</evidence>
<name>A0A1B3B0W8_9CAUD</name>
<keyword evidence="2" id="KW-1185">Reference proteome</keyword>
<accession>A0A1B3B0W8</accession>
<evidence type="ECO:0000313" key="2">
    <source>
        <dbReference type="Proteomes" id="UP000203357"/>
    </source>
</evidence>
<dbReference type="RefSeq" id="YP_009291067.1">
    <property type="nucleotide sequence ID" value="NC_031109.1"/>
</dbReference>
<reference evidence="2" key="1">
    <citation type="submission" date="2016-07" db="EMBL/GenBank/DDBJ databases">
        <authorList>
            <person name="Florea S."/>
            <person name="Webb J.S."/>
            <person name="Jaromczyk J."/>
            <person name="Schardl C.L."/>
        </authorList>
    </citation>
    <scope>NUCLEOTIDE SEQUENCE [LARGE SCALE GENOMIC DNA]</scope>
</reference>
<organism evidence="1 2">
    <name type="scientific">Gordonia phage Jumbo</name>
    <dbReference type="NCBI Taxonomy" id="1887650"/>
    <lineage>
        <taxon>Viruses</taxon>
        <taxon>Duplodnaviria</taxon>
        <taxon>Heunggongvirae</taxon>
        <taxon>Uroviricota</taxon>
        <taxon>Caudoviricetes</taxon>
        <taxon>Gorjumvirus</taxon>
        <taxon>Gorjumvirus jumbo</taxon>
    </lineage>
</organism>
<protein>
    <submittedName>
        <fullName evidence="1">Uncharacterized protein</fullName>
    </submittedName>
</protein>
<dbReference type="Proteomes" id="UP000203357">
    <property type="component" value="Segment"/>
</dbReference>